<dbReference type="InterPro" id="IPR051201">
    <property type="entry name" value="Chloro_Bact_Ser_Proteases"/>
</dbReference>
<dbReference type="SUPFAM" id="SSF50156">
    <property type="entry name" value="PDZ domain-like"/>
    <property type="match status" value="1"/>
</dbReference>
<dbReference type="Gene3D" id="2.30.42.10">
    <property type="match status" value="1"/>
</dbReference>
<dbReference type="Pfam" id="PF13365">
    <property type="entry name" value="Trypsin_2"/>
    <property type="match status" value="1"/>
</dbReference>
<dbReference type="Pfam" id="PF13180">
    <property type="entry name" value="PDZ_2"/>
    <property type="match status" value="1"/>
</dbReference>
<dbReference type="AlphaFoldDB" id="A0A0A2WNI0"/>
<dbReference type="RefSeq" id="WP_038064946.1">
    <property type="nucleotide sequence ID" value="NZ_JPSL02000039.1"/>
</dbReference>
<keyword evidence="1 4" id="KW-0645">Protease</keyword>
<sequence>MARLSLVLAPLFLSLWLLLLPRGPGLVLPVQAPPAPLEEVYARAHPAAVAVEGEAGARGSGFFLQSAQGPLVLTAYHVVAEGGRLFVRTARGERKEARLLGYLEPLDLALLRTEAEAPLALEPELDRPLRPGEELLAIGNARGEFISPRFGRLVRSGVEVSPFLPSSLLETTLPLAPGDSGGPVLDAYGRVVGVAVAIGVTEEGFRSYATPLVGRREELGRLERGERVSWPYLGLRGPRALTPDLAQELGLPPGGVLVGQVVPGGAAHRAGLRGLEAGGVPDVILEVDGLPVNTFEELLRAVRRKQVGEEVELLVRRGEEVFRVRVGLQPFPGRP</sequence>
<evidence type="ECO:0000259" key="3">
    <source>
        <dbReference type="PROSITE" id="PS50106"/>
    </source>
</evidence>
<dbReference type="Gene3D" id="2.40.10.120">
    <property type="match status" value="1"/>
</dbReference>
<reference evidence="4 5" key="1">
    <citation type="journal article" date="2015" name="Genome Announc.">
        <title>Draft Genome Sequence of the Thermophile Thermus filiformis ATCC 43280, Producer of Carotenoid-(Di)glucoside-Branched Fatty Acid (Di)esters and Source of Hyperthermostable Enzymes of Biotechnological Interest.</title>
        <authorList>
            <person name="Mandelli F."/>
            <person name="Oliveira Ramires B."/>
            <person name="Couger M.B."/>
            <person name="Paixao D.A."/>
            <person name="Camilo C.M."/>
            <person name="Polikarpov I."/>
            <person name="Prade R."/>
            <person name="Riano-Pachon D.M."/>
            <person name="Squina F.M."/>
        </authorList>
    </citation>
    <scope>NUCLEOTIDE SEQUENCE [LARGE SCALE GENOMIC DNA]</scope>
    <source>
        <strain evidence="4 5">ATCC 43280</strain>
    </source>
</reference>
<evidence type="ECO:0000256" key="2">
    <source>
        <dbReference type="ARBA" id="ARBA00022801"/>
    </source>
</evidence>
<proteinExistence type="predicted"/>
<dbReference type="PROSITE" id="PS50106">
    <property type="entry name" value="PDZ"/>
    <property type="match status" value="1"/>
</dbReference>
<dbReference type="PANTHER" id="PTHR43343:SF3">
    <property type="entry name" value="PROTEASE DO-LIKE 8, CHLOROPLASTIC"/>
    <property type="match status" value="1"/>
</dbReference>
<dbReference type="InterPro" id="IPR001478">
    <property type="entry name" value="PDZ"/>
</dbReference>
<dbReference type="STRING" id="276.THFILI_08030"/>
<dbReference type="PANTHER" id="PTHR43343">
    <property type="entry name" value="PEPTIDASE S12"/>
    <property type="match status" value="1"/>
</dbReference>
<protein>
    <submittedName>
        <fullName evidence="4">Serine protease</fullName>
    </submittedName>
</protein>
<accession>A0A0A2WNI0</accession>
<evidence type="ECO:0000313" key="4">
    <source>
        <dbReference type="EMBL" id="KGQ21706.1"/>
    </source>
</evidence>
<dbReference type="InterPro" id="IPR001940">
    <property type="entry name" value="Peptidase_S1C"/>
</dbReference>
<comment type="caution">
    <text evidence="4">The sequence shown here is derived from an EMBL/GenBank/DDBJ whole genome shotgun (WGS) entry which is preliminary data.</text>
</comment>
<keyword evidence="2" id="KW-0378">Hydrolase</keyword>
<dbReference type="OrthoDB" id="24809at2"/>
<dbReference type="SUPFAM" id="SSF50494">
    <property type="entry name" value="Trypsin-like serine proteases"/>
    <property type="match status" value="1"/>
</dbReference>
<feature type="domain" description="PDZ" evidence="3">
    <location>
        <begin position="248"/>
        <end position="319"/>
    </location>
</feature>
<gene>
    <name evidence="4" type="ORF">THFILI_08030</name>
</gene>
<dbReference type="PATRIC" id="fig|276.5.peg.1487"/>
<dbReference type="CDD" id="cd06779">
    <property type="entry name" value="cpPDZ_Deg_HtrA-like"/>
    <property type="match status" value="1"/>
</dbReference>
<organism evidence="4 5">
    <name type="scientific">Thermus filiformis</name>
    <dbReference type="NCBI Taxonomy" id="276"/>
    <lineage>
        <taxon>Bacteria</taxon>
        <taxon>Thermotogati</taxon>
        <taxon>Deinococcota</taxon>
        <taxon>Deinococci</taxon>
        <taxon>Thermales</taxon>
        <taxon>Thermaceae</taxon>
        <taxon>Thermus</taxon>
    </lineage>
</organism>
<dbReference type="InterPro" id="IPR009003">
    <property type="entry name" value="Peptidase_S1_PA"/>
</dbReference>
<dbReference type="GO" id="GO:0004252">
    <property type="term" value="F:serine-type endopeptidase activity"/>
    <property type="evidence" value="ECO:0007669"/>
    <property type="project" value="InterPro"/>
</dbReference>
<dbReference type="SMART" id="SM00228">
    <property type="entry name" value="PDZ"/>
    <property type="match status" value="1"/>
</dbReference>
<name>A0A0A2WNI0_THEFI</name>
<dbReference type="GO" id="GO:0006508">
    <property type="term" value="P:proteolysis"/>
    <property type="evidence" value="ECO:0007669"/>
    <property type="project" value="UniProtKB-KW"/>
</dbReference>
<dbReference type="EMBL" id="JPSL02000039">
    <property type="protein sequence ID" value="KGQ21706.1"/>
    <property type="molecule type" value="Genomic_DNA"/>
</dbReference>
<evidence type="ECO:0000313" key="5">
    <source>
        <dbReference type="Proteomes" id="UP000030364"/>
    </source>
</evidence>
<dbReference type="Proteomes" id="UP000030364">
    <property type="component" value="Unassembled WGS sequence"/>
</dbReference>
<dbReference type="InterPro" id="IPR036034">
    <property type="entry name" value="PDZ_sf"/>
</dbReference>
<dbReference type="PRINTS" id="PR00834">
    <property type="entry name" value="PROTEASES2C"/>
</dbReference>
<keyword evidence="5" id="KW-1185">Reference proteome</keyword>
<evidence type="ECO:0000256" key="1">
    <source>
        <dbReference type="ARBA" id="ARBA00022670"/>
    </source>
</evidence>